<name>A0ABV2RR61_BRAJP</name>
<evidence type="ECO:0000256" key="1">
    <source>
        <dbReference type="SAM" id="MobiDB-lite"/>
    </source>
</evidence>
<sequence>MVRDLLLLLAVSIVSSVFIWSVFGNSQTRSRHPRGEAPLSWNAAPDLQPTPEFSPYMRTER</sequence>
<dbReference type="Proteomes" id="UP001549291">
    <property type="component" value="Unassembled WGS sequence"/>
</dbReference>
<keyword evidence="3" id="KW-1185">Reference proteome</keyword>
<proteinExistence type="predicted"/>
<reference evidence="2 3" key="1">
    <citation type="submission" date="2024-06" db="EMBL/GenBank/DDBJ databases">
        <title>Genomic Encyclopedia of Type Strains, Phase V (KMG-V): Genome sequencing to study the core and pangenomes of soil and plant-associated prokaryotes.</title>
        <authorList>
            <person name="Whitman W."/>
        </authorList>
    </citation>
    <scope>NUCLEOTIDE SEQUENCE [LARGE SCALE GENOMIC DNA]</scope>
    <source>
        <strain evidence="2 3">USDA 160</strain>
    </source>
</reference>
<protein>
    <submittedName>
        <fullName evidence="2">Uncharacterized protein</fullName>
    </submittedName>
</protein>
<gene>
    <name evidence="2" type="ORF">ABIF63_003553</name>
</gene>
<evidence type="ECO:0000313" key="2">
    <source>
        <dbReference type="EMBL" id="MET4719447.1"/>
    </source>
</evidence>
<organism evidence="2 3">
    <name type="scientific">Bradyrhizobium japonicum</name>
    <dbReference type="NCBI Taxonomy" id="375"/>
    <lineage>
        <taxon>Bacteria</taxon>
        <taxon>Pseudomonadati</taxon>
        <taxon>Pseudomonadota</taxon>
        <taxon>Alphaproteobacteria</taxon>
        <taxon>Hyphomicrobiales</taxon>
        <taxon>Nitrobacteraceae</taxon>
        <taxon>Bradyrhizobium</taxon>
    </lineage>
</organism>
<evidence type="ECO:0000313" key="3">
    <source>
        <dbReference type="Proteomes" id="UP001549291"/>
    </source>
</evidence>
<feature type="region of interest" description="Disordered" evidence="1">
    <location>
        <begin position="27"/>
        <end position="61"/>
    </location>
</feature>
<accession>A0ABV2RR61</accession>
<comment type="caution">
    <text evidence="2">The sequence shown here is derived from an EMBL/GenBank/DDBJ whole genome shotgun (WGS) entry which is preliminary data.</text>
</comment>
<dbReference type="EMBL" id="JBEPTQ010000002">
    <property type="protein sequence ID" value="MET4719447.1"/>
    <property type="molecule type" value="Genomic_DNA"/>
</dbReference>